<proteinExistence type="predicted"/>
<dbReference type="Proteomes" id="UP001372834">
    <property type="component" value="Unassembled WGS sequence"/>
</dbReference>
<reference evidence="1 2" key="1">
    <citation type="submission" date="2023-10" db="EMBL/GenBank/DDBJ databases">
        <title>Genomes of two closely related lineages of the louse Polyplax serrata with different host specificities.</title>
        <authorList>
            <person name="Martinu J."/>
            <person name="Tarabai H."/>
            <person name="Stefka J."/>
            <person name="Hypsa V."/>
        </authorList>
    </citation>
    <scope>NUCLEOTIDE SEQUENCE [LARGE SCALE GENOMIC DNA]</scope>
    <source>
        <strain evidence="1">HR10_N</strain>
    </source>
</reference>
<gene>
    <name evidence="1" type="ORF">RUM43_014721</name>
</gene>
<name>A0AAN8P4K1_POLSC</name>
<protein>
    <submittedName>
        <fullName evidence="1">Uncharacterized protein</fullName>
    </submittedName>
</protein>
<evidence type="ECO:0000313" key="1">
    <source>
        <dbReference type="EMBL" id="KAK6617119.1"/>
    </source>
</evidence>
<accession>A0AAN8P4K1</accession>
<dbReference type="AlphaFoldDB" id="A0AAN8P4K1"/>
<sequence>MSAWMIVFTEAVYDVKQMKMYISPWSAGTYYKEEVGKYKSLAALDGSQGTSIYANYGGTKTTAAEIVEAMNFTKSALVVRQTMGDDTTLLEVTWAEANILEIRVETCLP</sequence>
<evidence type="ECO:0000313" key="2">
    <source>
        <dbReference type="Proteomes" id="UP001372834"/>
    </source>
</evidence>
<comment type="caution">
    <text evidence="1">The sequence shown here is derived from an EMBL/GenBank/DDBJ whole genome shotgun (WGS) entry which is preliminary data.</text>
</comment>
<dbReference type="EMBL" id="JAWJWE010000045">
    <property type="protein sequence ID" value="KAK6617119.1"/>
    <property type="molecule type" value="Genomic_DNA"/>
</dbReference>
<organism evidence="1 2">
    <name type="scientific">Polyplax serrata</name>
    <name type="common">Common mouse louse</name>
    <dbReference type="NCBI Taxonomy" id="468196"/>
    <lineage>
        <taxon>Eukaryota</taxon>
        <taxon>Metazoa</taxon>
        <taxon>Ecdysozoa</taxon>
        <taxon>Arthropoda</taxon>
        <taxon>Hexapoda</taxon>
        <taxon>Insecta</taxon>
        <taxon>Pterygota</taxon>
        <taxon>Neoptera</taxon>
        <taxon>Paraneoptera</taxon>
        <taxon>Psocodea</taxon>
        <taxon>Troctomorpha</taxon>
        <taxon>Phthiraptera</taxon>
        <taxon>Anoplura</taxon>
        <taxon>Polyplacidae</taxon>
        <taxon>Polyplax</taxon>
    </lineage>
</organism>